<dbReference type="InterPro" id="IPR024034">
    <property type="entry name" value="ATPase_F1/V1_b/a_C"/>
</dbReference>
<keyword evidence="5 11" id="KW-0375">Hydrogen ion transport</keyword>
<evidence type="ECO:0000313" key="14">
    <source>
        <dbReference type="EMBL" id="GGT99161.1"/>
    </source>
</evidence>
<dbReference type="InterPro" id="IPR005726">
    <property type="entry name" value="ATP_synth_asu_arc"/>
</dbReference>
<comment type="similarity">
    <text evidence="1 11">Belongs to the ATPase alpha/beta chains family.</text>
</comment>
<dbReference type="SUPFAM" id="SSF47917">
    <property type="entry name" value="C-terminal domain of alpha and beta subunits of F1 ATP synthase"/>
    <property type="match status" value="1"/>
</dbReference>
<dbReference type="EMBL" id="BMQS01000014">
    <property type="protein sequence ID" value="GGT99161.1"/>
    <property type="molecule type" value="Genomic_DNA"/>
</dbReference>
<evidence type="ECO:0000256" key="5">
    <source>
        <dbReference type="ARBA" id="ARBA00022781"/>
    </source>
</evidence>
<dbReference type="GO" id="GO:0005886">
    <property type="term" value="C:plasma membrane"/>
    <property type="evidence" value="ECO:0007669"/>
    <property type="project" value="UniProtKB-SubCell"/>
</dbReference>
<keyword evidence="10 11" id="KW-0066">ATP synthesis</keyword>
<dbReference type="Gene3D" id="3.40.50.300">
    <property type="entry name" value="P-loop containing nucleotide triphosphate hydrolases"/>
    <property type="match status" value="1"/>
</dbReference>
<proteinExistence type="inferred from homology"/>
<dbReference type="InterPro" id="IPR027417">
    <property type="entry name" value="P-loop_NTPase"/>
</dbReference>
<dbReference type="SUPFAM" id="SSF52540">
    <property type="entry name" value="P-loop containing nucleoside triphosphate hydrolases"/>
    <property type="match status" value="1"/>
</dbReference>
<dbReference type="GO" id="GO:0005524">
    <property type="term" value="F:ATP binding"/>
    <property type="evidence" value="ECO:0007669"/>
    <property type="project" value="UniProtKB-UniRule"/>
</dbReference>
<dbReference type="InterPro" id="IPR004100">
    <property type="entry name" value="ATPase_F1/V1/A1_a/bsu_N"/>
</dbReference>
<dbReference type="CDD" id="cd01134">
    <property type="entry name" value="V_A-ATPase_A"/>
    <property type="match status" value="1"/>
</dbReference>
<dbReference type="SMART" id="SM00382">
    <property type="entry name" value="AAA"/>
    <property type="match status" value="1"/>
</dbReference>
<keyword evidence="2 11" id="KW-0813">Transport</keyword>
<keyword evidence="8 11" id="KW-0406">Ion transport</keyword>
<dbReference type="Pfam" id="PF02874">
    <property type="entry name" value="ATP-synt_ab_N"/>
    <property type="match status" value="1"/>
</dbReference>
<dbReference type="GO" id="GO:0042777">
    <property type="term" value="P:proton motive force-driven plasma membrane ATP synthesis"/>
    <property type="evidence" value="ECO:0007669"/>
    <property type="project" value="UniProtKB-UniRule"/>
</dbReference>
<evidence type="ECO:0000256" key="3">
    <source>
        <dbReference type="ARBA" id="ARBA00022475"/>
    </source>
</evidence>
<dbReference type="InterPro" id="IPR003593">
    <property type="entry name" value="AAA+_ATPase"/>
</dbReference>
<evidence type="ECO:0000313" key="13">
    <source>
        <dbReference type="EMBL" id="BBD71781.1"/>
    </source>
</evidence>
<dbReference type="SUPFAM" id="SSF50615">
    <property type="entry name" value="N-terminal domain of alpha and beta subunits of F1 ATP synthase"/>
    <property type="match status" value="1"/>
</dbReference>
<dbReference type="InterPro" id="IPR055190">
    <property type="entry name" value="ATP-synt_VA_C"/>
</dbReference>
<dbReference type="Pfam" id="PF00006">
    <property type="entry name" value="ATP-synt_ab"/>
    <property type="match status" value="1"/>
</dbReference>
<dbReference type="NCBIfam" id="TIGR01043">
    <property type="entry name" value="ATP_syn_A_arch"/>
    <property type="match status" value="1"/>
</dbReference>
<dbReference type="Proteomes" id="UP000276741">
    <property type="component" value="Chromosome"/>
</dbReference>
<reference evidence="14" key="4">
    <citation type="submission" date="2020-09" db="EMBL/GenBank/DDBJ databases">
        <authorList>
            <person name="Sun Q."/>
            <person name="Ohkuma M."/>
        </authorList>
    </citation>
    <scope>NUCLEOTIDE SEQUENCE</scope>
    <source>
        <strain evidence="14">JCM 31740</strain>
    </source>
</reference>
<evidence type="ECO:0000256" key="11">
    <source>
        <dbReference type="HAMAP-Rule" id="MF_00309"/>
    </source>
</evidence>
<dbReference type="InterPro" id="IPR036121">
    <property type="entry name" value="ATPase_F1/V1/A1_a/bsu_N_sf"/>
</dbReference>
<feature type="domain" description="AAA+ ATPase" evidence="12">
    <location>
        <begin position="226"/>
        <end position="414"/>
    </location>
</feature>
<dbReference type="EC" id="7.1.2.2" evidence="11"/>
<protein>
    <recommendedName>
        <fullName evidence="11">A-type ATP synthase subunit A</fullName>
        <ecNumber evidence="11">7.1.2.2</ecNumber>
    </recommendedName>
</protein>
<dbReference type="Gene3D" id="1.10.1140.10">
    <property type="entry name" value="Bovine Mitochondrial F1-atpase, Atp Synthase Beta Chain, Chain D, domain 3"/>
    <property type="match status" value="1"/>
</dbReference>
<keyword evidence="9 11" id="KW-0472">Membrane</keyword>
<comment type="function">
    <text evidence="11">Component of the A-type ATP synthase that produces ATP from ADP in the presence of a proton gradient across the membrane. The A chain is the catalytic subunit.</text>
</comment>
<accession>A0A348B0S9</accession>
<dbReference type="InterPro" id="IPR022878">
    <property type="entry name" value="V-ATPase_asu"/>
</dbReference>
<dbReference type="AlphaFoldDB" id="A0A348B0S9"/>
<dbReference type="InterPro" id="IPR000194">
    <property type="entry name" value="ATPase_F1/V1/A1_a/bsu_nucl-bd"/>
</dbReference>
<evidence type="ECO:0000259" key="12">
    <source>
        <dbReference type="SMART" id="SM00382"/>
    </source>
</evidence>
<keyword evidence="15" id="KW-1185">Reference proteome</keyword>
<dbReference type="HAMAP" id="MF_00309">
    <property type="entry name" value="ATP_synth_A_arch"/>
    <property type="match status" value="1"/>
</dbReference>
<evidence type="ECO:0000256" key="2">
    <source>
        <dbReference type="ARBA" id="ARBA00022448"/>
    </source>
</evidence>
<gene>
    <name evidence="11" type="primary">atpA</name>
    <name evidence="14" type="ORF">GCM10007116_15640</name>
    <name evidence="13" type="ORF">HS1genome_0170</name>
</gene>
<dbReference type="OrthoDB" id="115235at2157"/>
<dbReference type="GeneID" id="38665661"/>
<dbReference type="InterPro" id="IPR031686">
    <property type="entry name" value="ATP-synth_a_Xtn"/>
</dbReference>
<dbReference type="FunFam" id="2.40.30.20:FF:000002">
    <property type="entry name" value="V-type proton ATPase catalytic subunit A"/>
    <property type="match status" value="1"/>
</dbReference>
<keyword evidence="6 11" id="KW-0067">ATP-binding</keyword>
<dbReference type="InterPro" id="IPR023366">
    <property type="entry name" value="ATP_synth_asu-like_sf"/>
</dbReference>
<reference evidence="14" key="1">
    <citation type="journal article" date="2014" name="Int. J. Syst. Evol. Microbiol.">
        <title>Complete genome sequence of Corynebacterium casei LMG S-19264T (=DSM 44701T), isolated from a smear-ripened cheese.</title>
        <authorList>
            <consortium name="US DOE Joint Genome Institute (JGI-PGF)"/>
            <person name="Walter F."/>
            <person name="Albersmeier A."/>
            <person name="Kalinowski J."/>
            <person name="Ruckert C."/>
        </authorList>
    </citation>
    <scope>NUCLEOTIDE SEQUENCE</scope>
    <source>
        <strain evidence="14">JCM 31740</strain>
    </source>
</reference>
<keyword evidence="7 11" id="KW-1278">Translocase</keyword>
<dbReference type="RefSeq" id="WP_126449105.1">
    <property type="nucleotide sequence ID" value="NZ_AP018553.1"/>
</dbReference>
<dbReference type="GO" id="GO:0046961">
    <property type="term" value="F:proton-transporting ATPase activity, rotational mechanism"/>
    <property type="evidence" value="ECO:0007669"/>
    <property type="project" value="InterPro"/>
</dbReference>
<comment type="catalytic activity">
    <reaction evidence="11">
        <text>ATP + H2O + 4 H(+)(in) = ADP + phosphate + 5 H(+)(out)</text>
        <dbReference type="Rhea" id="RHEA:57720"/>
        <dbReference type="ChEBI" id="CHEBI:15377"/>
        <dbReference type="ChEBI" id="CHEBI:15378"/>
        <dbReference type="ChEBI" id="CHEBI:30616"/>
        <dbReference type="ChEBI" id="CHEBI:43474"/>
        <dbReference type="ChEBI" id="CHEBI:456216"/>
        <dbReference type="EC" id="7.1.2.2"/>
    </reaction>
</comment>
<dbReference type="PANTHER" id="PTHR43607:SF1">
    <property type="entry name" value="H(+)-TRANSPORTING TWO-SECTOR ATPASE"/>
    <property type="match status" value="1"/>
</dbReference>
<evidence type="ECO:0000256" key="7">
    <source>
        <dbReference type="ARBA" id="ARBA00022967"/>
    </source>
</evidence>
<keyword evidence="4 11" id="KW-0547">Nucleotide-binding</keyword>
<dbReference type="NCBIfam" id="NF003220">
    <property type="entry name" value="PRK04192.1"/>
    <property type="match status" value="1"/>
</dbReference>
<dbReference type="GO" id="GO:0046933">
    <property type="term" value="F:proton-transporting ATP synthase activity, rotational mechanism"/>
    <property type="evidence" value="ECO:0007669"/>
    <property type="project" value="UniProtKB-UniRule"/>
</dbReference>
<name>A0A348B0S9_9CREN</name>
<evidence type="ECO:0000256" key="9">
    <source>
        <dbReference type="ARBA" id="ARBA00023136"/>
    </source>
</evidence>
<dbReference type="CDD" id="cd18111">
    <property type="entry name" value="ATP-synt_V_A-type_alpha_C"/>
    <property type="match status" value="1"/>
</dbReference>
<evidence type="ECO:0000256" key="8">
    <source>
        <dbReference type="ARBA" id="ARBA00023065"/>
    </source>
</evidence>
<reference evidence="13" key="3">
    <citation type="journal article" date="2019" name="BMC Res. Notes">
        <title>Complete genome sequence of the Sulfodiicoccus acidiphilus strain HS-1T, the first crenarchaeon that lacks polB3, isolated from an acidic hot spring in Ohwaku-dani, Hakone, Japan.</title>
        <authorList>
            <person name="Sakai H.D."/>
            <person name="Kurosawa N."/>
        </authorList>
    </citation>
    <scope>NUCLEOTIDE SEQUENCE</scope>
    <source>
        <strain evidence="13">HS-1</strain>
    </source>
</reference>
<evidence type="ECO:0000256" key="10">
    <source>
        <dbReference type="ARBA" id="ARBA00023310"/>
    </source>
</evidence>
<dbReference type="Gene3D" id="2.40.50.100">
    <property type="match status" value="1"/>
</dbReference>
<organism evidence="13 15">
    <name type="scientific">Sulfodiicoccus acidiphilus</name>
    <dbReference type="NCBI Taxonomy" id="1670455"/>
    <lineage>
        <taxon>Archaea</taxon>
        <taxon>Thermoproteota</taxon>
        <taxon>Thermoprotei</taxon>
        <taxon>Sulfolobales</taxon>
        <taxon>Sulfolobaceae</taxon>
        <taxon>Sulfodiicoccus</taxon>
    </lineage>
</organism>
<dbReference type="EMBL" id="AP018553">
    <property type="protein sequence ID" value="BBD71781.1"/>
    <property type="molecule type" value="Genomic_DNA"/>
</dbReference>
<dbReference type="FunFam" id="1.10.1140.10:FF:000002">
    <property type="entry name" value="V-type proton ATPase catalytic subunit A"/>
    <property type="match status" value="1"/>
</dbReference>
<sequence length="591" mass="66462">METGKIVRVNGPLVVAEGMRKAQMYEVVEVGEDRLIGEITRIEGDRAFIQVYEDTGGIRPGENVYRTGSPLSVELGPGIMGRIFDGLERPLDEILQEVKVPFVKRGVKVPNLPREKKWHFVPSKNLNREKVEGGDVIGSVMETSLIEHKIMVPPDVHGIVKEIRPEGDYTIDEPIMTIESQGEERVVTMMQRWPARIPRPFKEKLDPSEPLITGTRVLDTIFPIAKGGTAAIPGPFGSGKTVTLQGLSKWSEAKVVIYIGCGERGNEMTDTLTSYPKLKDPWTGKPLMERTILIANTSNMPVAAREASIYVGLTMAEYFRDQGYDALLVADSTSRWAEALRDLGGRLEEMPAEEGYPSYLSSRLAEYYERAGRVRTIGSPDRSGSVTVASAVSPPGGDFTEPVTSITLRFVRVFWPLDVSLAQSRHYPAINWIQGFSAYVDLVADWWSKNVDPMWREYRDTMVRVLIREDELKQIVRLVGSESLSERDKMTIEVARVIKEAFLKQNAFDEVDAFSSPQKQVRVMKLIYVYNRLSSELIGKGVSAKKIMDTVTAVTDVIRSRYSIKNNELQKFDELEAKLRTQFDQLMKEVS</sequence>
<dbReference type="Proteomes" id="UP000616143">
    <property type="component" value="Unassembled WGS sequence"/>
</dbReference>
<comment type="subunit">
    <text evidence="11">Has multiple subunits with at least A(3), B(3), C, D, E, F, H, I and proteolipid K(x).</text>
</comment>
<dbReference type="KEGG" id="sacd:HS1genome_0170"/>
<evidence type="ECO:0000313" key="15">
    <source>
        <dbReference type="Proteomes" id="UP000276741"/>
    </source>
</evidence>
<dbReference type="Pfam" id="PF22919">
    <property type="entry name" value="ATP-synt_VA_C"/>
    <property type="match status" value="1"/>
</dbReference>
<evidence type="ECO:0000256" key="4">
    <source>
        <dbReference type="ARBA" id="ARBA00022741"/>
    </source>
</evidence>
<dbReference type="Gene3D" id="2.40.30.20">
    <property type="match status" value="1"/>
</dbReference>
<evidence type="ECO:0000256" key="1">
    <source>
        <dbReference type="ARBA" id="ARBA00008936"/>
    </source>
</evidence>
<comment type="subcellular location">
    <subcellularLocation>
        <location evidence="11">Cell membrane</location>
        <topology evidence="11">Peripheral membrane protein</topology>
    </subcellularLocation>
</comment>
<feature type="binding site" evidence="11">
    <location>
        <begin position="234"/>
        <end position="241"/>
    </location>
    <ligand>
        <name>ATP</name>
        <dbReference type="ChEBI" id="CHEBI:30616"/>
    </ligand>
</feature>
<evidence type="ECO:0000256" key="6">
    <source>
        <dbReference type="ARBA" id="ARBA00022840"/>
    </source>
</evidence>
<dbReference type="PANTHER" id="PTHR43607">
    <property type="entry name" value="V-TYPE PROTON ATPASE CATALYTIC SUBUNIT A"/>
    <property type="match status" value="1"/>
</dbReference>
<dbReference type="FunFam" id="2.40.50.100:FF:000008">
    <property type="entry name" value="V-type proton ATPase catalytic subunit A"/>
    <property type="match status" value="1"/>
</dbReference>
<keyword evidence="3 11" id="KW-1003">Cell membrane</keyword>
<reference evidence="15" key="2">
    <citation type="submission" date="2018-04" db="EMBL/GenBank/DDBJ databases">
        <title>Complete genome sequence of Sulfodiicoccus acidiphilus strain HS-1.</title>
        <authorList>
            <person name="Sakai H.D."/>
            <person name="Kurosawa N."/>
        </authorList>
    </citation>
    <scope>NUCLEOTIDE SEQUENCE [LARGE SCALE GENOMIC DNA]</scope>
    <source>
        <strain evidence="15">HS-1</strain>
    </source>
</reference>
<dbReference type="CDD" id="cd18119">
    <property type="entry name" value="ATP-synt_V_A-type_alpha_N"/>
    <property type="match status" value="1"/>
</dbReference>
<dbReference type="Pfam" id="PF16886">
    <property type="entry name" value="ATP-synt_ab_Xtn"/>
    <property type="match status" value="1"/>
</dbReference>
<dbReference type="GO" id="GO:0033178">
    <property type="term" value="C:proton-transporting two-sector ATPase complex, catalytic domain"/>
    <property type="evidence" value="ECO:0007669"/>
    <property type="project" value="InterPro"/>
</dbReference>